<proteinExistence type="predicted"/>
<dbReference type="RefSeq" id="WP_188871992.1">
    <property type="nucleotide sequence ID" value="NZ_BMOO01000004.1"/>
</dbReference>
<dbReference type="InterPro" id="IPR058457">
    <property type="entry name" value="DUF8144"/>
</dbReference>
<evidence type="ECO:0000313" key="3">
    <source>
        <dbReference type="EMBL" id="MBP1955260.1"/>
    </source>
</evidence>
<comment type="caution">
    <text evidence="3">The sequence shown here is derived from an EMBL/GenBank/DDBJ whole genome shotgun (WGS) entry which is preliminary data.</text>
</comment>
<sequence>MGEHDGDNGLRETIVTFLGEWQLGAILLVGSTIVGFVFGAIVGSVWSGFFGVVSVVIGSILAFSLFSYLLYG</sequence>
<dbReference type="Proteomes" id="UP000765891">
    <property type="component" value="Unassembled WGS sequence"/>
</dbReference>
<feature type="transmembrane region" description="Helical" evidence="1">
    <location>
        <begin position="48"/>
        <end position="71"/>
    </location>
</feature>
<protein>
    <submittedName>
        <fullName evidence="3">Multisubunit Na+/H+ antiporter MnhE subunit</fullName>
    </submittedName>
</protein>
<keyword evidence="1" id="KW-1133">Transmembrane helix</keyword>
<keyword evidence="1" id="KW-0472">Membrane</keyword>
<evidence type="ECO:0000256" key="1">
    <source>
        <dbReference type="SAM" id="Phobius"/>
    </source>
</evidence>
<evidence type="ECO:0000313" key="4">
    <source>
        <dbReference type="Proteomes" id="UP000765891"/>
    </source>
</evidence>
<name>A0A8T4GNR6_9EURY</name>
<organism evidence="3 4">
    <name type="scientific">Halarchaeum rubridurum</name>
    <dbReference type="NCBI Taxonomy" id="489911"/>
    <lineage>
        <taxon>Archaea</taxon>
        <taxon>Methanobacteriati</taxon>
        <taxon>Methanobacteriota</taxon>
        <taxon>Stenosarchaea group</taxon>
        <taxon>Halobacteria</taxon>
        <taxon>Halobacteriales</taxon>
        <taxon>Halobacteriaceae</taxon>
    </lineage>
</organism>
<dbReference type="AlphaFoldDB" id="A0A8T4GNR6"/>
<dbReference type="Pfam" id="PF26469">
    <property type="entry name" value="DUF8144"/>
    <property type="match status" value="1"/>
</dbReference>
<feature type="domain" description="DUF8144" evidence="2">
    <location>
        <begin position="11"/>
        <end position="72"/>
    </location>
</feature>
<dbReference type="EMBL" id="JAGGKO010000003">
    <property type="protein sequence ID" value="MBP1955260.1"/>
    <property type="molecule type" value="Genomic_DNA"/>
</dbReference>
<evidence type="ECO:0000259" key="2">
    <source>
        <dbReference type="Pfam" id="PF26469"/>
    </source>
</evidence>
<gene>
    <name evidence="3" type="ORF">J2752_002172</name>
</gene>
<feature type="transmembrane region" description="Helical" evidence="1">
    <location>
        <begin position="21"/>
        <end position="42"/>
    </location>
</feature>
<keyword evidence="1" id="KW-0812">Transmembrane</keyword>
<accession>A0A8T4GNR6</accession>
<reference evidence="3" key="1">
    <citation type="submission" date="2021-03" db="EMBL/GenBank/DDBJ databases">
        <title>Genomic Encyclopedia of Type Strains, Phase IV (KMG-IV): sequencing the most valuable type-strain genomes for metagenomic binning, comparative biology and taxonomic classification.</title>
        <authorList>
            <person name="Goeker M."/>
        </authorList>
    </citation>
    <scope>NUCLEOTIDE SEQUENCE</scope>
    <source>
        <strain evidence="3">DSM 22443</strain>
    </source>
</reference>